<dbReference type="Pfam" id="PF03147">
    <property type="entry name" value="FDX-ACB"/>
    <property type="match status" value="1"/>
</dbReference>
<evidence type="ECO:0000256" key="10">
    <source>
        <dbReference type="ARBA" id="ARBA00022842"/>
    </source>
</evidence>
<name>A0ABV2QNY7_9MICO</name>
<dbReference type="InterPro" id="IPR004532">
    <property type="entry name" value="Phe-tRNA-ligase_IIc_bsu_bact"/>
</dbReference>
<feature type="binding site" evidence="15">
    <location>
        <position position="464"/>
    </location>
    <ligand>
        <name>Mg(2+)</name>
        <dbReference type="ChEBI" id="CHEBI:18420"/>
        <note>shared with alpha subunit</note>
    </ligand>
</feature>
<keyword evidence="6 15" id="KW-0436">Ligase</keyword>
<dbReference type="InterPro" id="IPR005121">
    <property type="entry name" value="Fdx_antiC-bd"/>
</dbReference>
<dbReference type="InterPro" id="IPR045864">
    <property type="entry name" value="aa-tRNA-synth_II/BPL/LPL"/>
</dbReference>
<dbReference type="CDD" id="cd02796">
    <property type="entry name" value="tRNA_bind_bactPheRS"/>
    <property type="match status" value="1"/>
</dbReference>
<dbReference type="Gene3D" id="3.30.70.380">
    <property type="entry name" value="Ferrodoxin-fold anticodon-binding domain"/>
    <property type="match status" value="1"/>
</dbReference>
<comment type="subunit">
    <text evidence="3 15">Tetramer of two alpha and two beta subunits.</text>
</comment>
<dbReference type="Pfam" id="PF03483">
    <property type="entry name" value="B3_4"/>
    <property type="match status" value="1"/>
</dbReference>
<feature type="domain" description="B5" evidence="19">
    <location>
        <begin position="411"/>
        <end position="486"/>
    </location>
</feature>
<dbReference type="SUPFAM" id="SSF46955">
    <property type="entry name" value="Putative DNA-binding domain"/>
    <property type="match status" value="1"/>
</dbReference>
<dbReference type="InterPro" id="IPR033714">
    <property type="entry name" value="tRNA_bind_bactPheRS"/>
</dbReference>
<evidence type="ECO:0000259" key="17">
    <source>
        <dbReference type="PROSITE" id="PS50886"/>
    </source>
</evidence>
<dbReference type="InterPro" id="IPR036690">
    <property type="entry name" value="Fdx_antiC-bd_sf"/>
</dbReference>
<keyword evidence="10 15" id="KW-0460">Magnesium</keyword>
<evidence type="ECO:0000256" key="5">
    <source>
        <dbReference type="ARBA" id="ARBA00022555"/>
    </source>
</evidence>
<dbReference type="InterPro" id="IPR005146">
    <property type="entry name" value="B3/B4_tRNA-bd"/>
</dbReference>
<evidence type="ECO:0000259" key="19">
    <source>
        <dbReference type="PROSITE" id="PS51483"/>
    </source>
</evidence>
<evidence type="ECO:0000256" key="8">
    <source>
        <dbReference type="ARBA" id="ARBA00022741"/>
    </source>
</evidence>
<comment type="caution">
    <text evidence="20">The sequence shown here is derived from an EMBL/GenBank/DDBJ whole genome shotgun (WGS) entry which is preliminary data.</text>
</comment>
<evidence type="ECO:0000256" key="7">
    <source>
        <dbReference type="ARBA" id="ARBA00022723"/>
    </source>
</evidence>
<evidence type="ECO:0000259" key="18">
    <source>
        <dbReference type="PROSITE" id="PS51447"/>
    </source>
</evidence>
<dbReference type="PANTHER" id="PTHR10947:SF0">
    <property type="entry name" value="PHENYLALANINE--TRNA LIGASE BETA SUBUNIT"/>
    <property type="match status" value="1"/>
</dbReference>
<sequence length="831" mass="86463">MRIPVSWLGEYVDLPEDVSVEHLHAALVRVGFEEEGFHAFDLSGPVVVGQVLEFTPEAQSNGKTINWCQVDVGEAEPRGIVCGAHNFVVGDKVVVSLPGAVLPGPFPIAARKTYGHVSDGMIASARELGLGEEHDGILVLSSLGLDPEVGVDAIELLGLNDFAVEINVTPDRGYALSVRGVAREYSHSTGAAFRDPAAVATVAEPVEAFSVTIDDTAPIRGRAGVSVFESRVVRGIDATRPTPPWMVARLALAGVRSISLPVDITNYVMFELGQPIHGYDLDTLTGGITIRRATAGETFETLDGKVRALDVEDLLVTDESGPIGLAGVMGGAKTEMSSSTTDVLIEAGNWESVSIARTARRHKLPSEAAKRYERGVDPLVAAPAVARVVQLLVDLAGGTADTLGSSYSSFEAPAPIELPADYAASIIGVEYTPEEIEGALTVIGAVVEPADGAYSVTAPTWRPDLTDKATLVEEVARIVGYDRIPSVLPVAPPGRGLTRSQSLRRSASQALAGGGLTEVLSYPFVTSASNTLFGSATGEPVAAIKLANPLDSEYGWMRTSVLPGLIDAARRNLSRGLTDLALYEIGLVFAPVAGEAYGSGALPVGNERPSMDALLELNAGIPPQPWHVGALYLGDAVVKQPGQPATPSGLADAIGAAHQLALAVGASITVRQGSHQAMHPGRTAELWSGGTLVGYAGELLPAIADDRDLPRVVALLEVDLDALIASAPIEVTPTPIVSFPAATQDLSLVVTAATPAGDVLATVVEGAGALLEHANLVDDYRGAGVAEGSKSLTFALRFRAPDRTLTAAEATEAKTAAVALAAERFGAALRE</sequence>
<evidence type="ECO:0000256" key="15">
    <source>
        <dbReference type="HAMAP-Rule" id="MF_00283"/>
    </source>
</evidence>
<evidence type="ECO:0000256" key="13">
    <source>
        <dbReference type="ARBA" id="ARBA00023146"/>
    </source>
</evidence>
<dbReference type="SUPFAM" id="SSF56037">
    <property type="entry name" value="PheT/TilS domain"/>
    <property type="match status" value="1"/>
</dbReference>
<evidence type="ECO:0000256" key="4">
    <source>
        <dbReference type="ARBA" id="ARBA00022490"/>
    </source>
</evidence>
<evidence type="ECO:0000256" key="9">
    <source>
        <dbReference type="ARBA" id="ARBA00022840"/>
    </source>
</evidence>
<dbReference type="InterPro" id="IPR005147">
    <property type="entry name" value="tRNA_synthase_B5-dom"/>
</dbReference>
<reference evidence="20 21" key="1">
    <citation type="submission" date="2024-06" db="EMBL/GenBank/DDBJ databases">
        <title>Sorghum-associated microbial communities from plants grown in Nebraska, USA.</title>
        <authorList>
            <person name="Schachtman D."/>
        </authorList>
    </citation>
    <scope>NUCLEOTIDE SEQUENCE [LARGE SCALE GENOMIC DNA]</scope>
    <source>
        <strain evidence="20 21">2857</strain>
    </source>
</reference>
<accession>A0ABV2QNY7</accession>
<protein>
    <recommendedName>
        <fullName evidence="15">Phenylalanine--tRNA ligase beta subunit</fullName>
        <ecNumber evidence="15">6.1.1.20</ecNumber>
    </recommendedName>
    <alternativeName>
        <fullName evidence="15">Phenylalanyl-tRNA synthetase beta subunit</fullName>
        <shortName evidence="15">PheRS</shortName>
    </alternativeName>
</protein>
<evidence type="ECO:0000256" key="2">
    <source>
        <dbReference type="ARBA" id="ARBA00008653"/>
    </source>
</evidence>
<dbReference type="InterPro" id="IPR009061">
    <property type="entry name" value="DNA-bd_dom_put_sf"/>
</dbReference>
<evidence type="ECO:0000313" key="20">
    <source>
        <dbReference type="EMBL" id="MET4582237.1"/>
    </source>
</evidence>
<keyword evidence="8 15" id="KW-0547">Nucleotide-binding</keyword>
<dbReference type="PROSITE" id="PS51483">
    <property type="entry name" value="B5"/>
    <property type="match status" value="1"/>
</dbReference>
<keyword evidence="11 16" id="KW-0694">RNA-binding</keyword>
<keyword evidence="7 15" id="KW-0479">Metal-binding</keyword>
<comment type="cofactor">
    <cofactor evidence="15">
        <name>Mg(2+)</name>
        <dbReference type="ChEBI" id="CHEBI:18420"/>
    </cofactor>
    <text evidence="15">Binds 2 magnesium ions per tetramer.</text>
</comment>
<keyword evidence="21" id="KW-1185">Reference proteome</keyword>
<keyword evidence="5 16" id="KW-0820">tRNA-binding</keyword>
<evidence type="ECO:0000256" key="1">
    <source>
        <dbReference type="ARBA" id="ARBA00004496"/>
    </source>
</evidence>
<comment type="catalytic activity">
    <reaction evidence="14 15">
        <text>tRNA(Phe) + L-phenylalanine + ATP = L-phenylalanyl-tRNA(Phe) + AMP + diphosphate + H(+)</text>
        <dbReference type="Rhea" id="RHEA:19413"/>
        <dbReference type="Rhea" id="RHEA-COMP:9668"/>
        <dbReference type="Rhea" id="RHEA-COMP:9699"/>
        <dbReference type="ChEBI" id="CHEBI:15378"/>
        <dbReference type="ChEBI" id="CHEBI:30616"/>
        <dbReference type="ChEBI" id="CHEBI:33019"/>
        <dbReference type="ChEBI" id="CHEBI:58095"/>
        <dbReference type="ChEBI" id="CHEBI:78442"/>
        <dbReference type="ChEBI" id="CHEBI:78531"/>
        <dbReference type="ChEBI" id="CHEBI:456215"/>
        <dbReference type="EC" id="6.1.1.20"/>
    </reaction>
</comment>
<keyword evidence="13 15" id="KW-0030">Aminoacyl-tRNA synthetase</keyword>
<feature type="binding site" evidence="15">
    <location>
        <position position="474"/>
    </location>
    <ligand>
        <name>Mg(2+)</name>
        <dbReference type="ChEBI" id="CHEBI:18420"/>
        <note>shared with alpha subunit</note>
    </ligand>
</feature>
<evidence type="ECO:0000256" key="3">
    <source>
        <dbReference type="ARBA" id="ARBA00011209"/>
    </source>
</evidence>
<dbReference type="PROSITE" id="PS50886">
    <property type="entry name" value="TRBD"/>
    <property type="match status" value="1"/>
</dbReference>
<dbReference type="RefSeq" id="WP_354024441.1">
    <property type="nucleotide sequence ID" value="NZ_JBEPSJ010000002.1"/>
</dbReference>
<organism evidence="20 21">
    <name type="scientific">Conyzicola nivalis</name>
    <dbReference type="NCBI Taxonomy" id="1477021"/>
    <lineage>
        <taxon>Bacteria</taxon>
        <taxon>Bacillati</taxon>
        <taxon>Actinomycetota</taxon>
        <taxon>Actinomycetes</taxon>
        <taxon>Micrococcales</taxon>
        <taxon>Microbacteriaceae</taxon>
        <taxon>Conyzicola</taxon>
    </lineage>
</organism>
<dbReference type="Gene3D" id="3.50.40.10">
    <property type="entry name" value="Phenylalanyl-trna Synthetase, Chain B, domain 3"/>
    <property type="match status" value="1"/>
</dbReference>
<comment type="subcellular location">
    <subcellularLocation>
        <location evidence="1 15">Cytoplasm</location>
    </subcellularLocation>
</comment>
<dbReference type="NCBIfam" id="TIGR00472">
    <property type="entry name" value="pheT_bact"/>
    <property type="match status" value="1"/>
</dbReference>
<evidence type="ECO:0000256" key="6">
    <source>
        <dbReference type="ARBA" id="ARBA00022598"/>
    </source>
</evidence>
<feature type="binding site" evidence="15">
    <location>
        <position position="473"/>
    </location>
    <ligand>
        <name>Mg(2+)</name>
        <dbReference type="ChEBI" id="CHEBI:18420"/>
        <note>shared with alpha subunit</note>
    </ligand>
</feature>
<dbReference type="Gene3D" id="2.40.50.140">
    <property type="entry name" value="Nucleic acid-binding proteins"/>
    <property type="match status" value="1"/>
</dbReference>
<dbReference type="Gene3D" id="3.30.930.10">
    <property type="entry name" value="Bira Bifunctional Protein, Domain 2"/>
    <property type="match status" value="1"/>
</dbReference>
<keyword evidence="12 15" id="KW-0648">Protein biosynthesis</keyword>
<evidence type="ECO:0000256" key="12">
    <source>
        <dbReference type="ARBA" id="ARBA00022917"/>
    </source>
</evidence>
<dbReference type="Pfam" id="PF03484">
    <property type="entry name" value="B5"/>
    <property type="match status" value="1"/>
</dbReference>
<dbReference type="GO" id="GO:0004826">
    <property type="term" value="F:phenylalanine-tRNA ligase activity"/>
    <property type="evidence" value="ECO:0007669"/>
    <property type="project" value="UniProtKB-EC"/>
</dbReference>
<evidence type="ECO:0000256" key="14">
    <source>
        <dbReference type="ARBA" id="ARBA00049255"/>
    </source>
</evidence>
<dbReference type="SUPFAM" id="SSF55681">
    <property type="entry name" value="Class II aaRS and biotin synthetases"/>
    <property type="match status" value="1"/>
</dbReference>
<dbReference type="Pfam" id="PF17759">
    <property type="entry name" value="tRNA_synthFbeta"/>
    <property type="match status" value="1"/>
</dbReference>
<dbReference type="InterPro" id="IPR045060">
    <property type="entry name" value="Phe-tRNA-ligase_IIc_bsu"/>
</dbReference>
<comment type="similarity">
    <text evidence="2 15">Belongs to the phenylalanyl-tRNA synthetase beta subunit family. Type 1 subfamily.</text>
</comment>
<dbReference type="SUPFAM" id="SSF50249">
    <property type="entry name" value="Nucleic acid-binding proteins"/>
    <property type="match status" value="1"/>
</dbReference>
<dbReference type="EMBL" id="JBEPSJ010000002">
    <property type="protein sequence ID" value="MET4582237.1"/>
    <property type="molecule type" value="Genomic_DNA"/>
</dbReference>
<evidence type="ECO:0000313" key="21">
    <source>
        <dbReference type="Proteomes" id="UP001549257"/>
    </source>
</evidence>
<dbReference type="SMART" id="SM00874">
    <property type="entry name" value="B5"/>
    <property type="match status" value="1"/>
</dbReference>
<gene>
    <name evidence="15" type="primary">pheT</name>
    <name evidence="20" type="ORF">ABIE21_001747</name>
</gene>
<feature type="domain" description="TRNA-binding" evidence="17">
    <location>
        <begin position="40"/>
        <end position="154"/>
    </location>
</feature>
<keyword evidence="4 15" id="KW-0963">Cytoplasm</keyword>
<dbReference type="SMART" id="SM00873">
    <property type="entry name" value="B3_4"/>
    <property type="match status" value="1"/>
</dbReference>
<dbReference type="PROSITE" id="PS51447">
    <property type="entry name" value="FDX_ACB"/>
    <property type="match status" value="1"/>
</dbReference>
<feature type="domain" description="FDX-ACB" evidence="18">
    <location>
        <begin position="737"/>
        <end position="830"/>
    </location>
</feature>
<dbReference type="InterPro" id="IPR020825">
    <property type="entry name" value="Phe-tRNA_synthase-like_B3/B4"/>
</dbReference>
<evidence type="ECO:0000256" key="11">
    <source>
        <dbReference type="ARBA" id="ARBA00022884"/>
    </source>
</evidence>
<dbReference type="HAMAP" id="MF_00283">
    <property type="entry name" value="Phe_tRNA_synth_beta1"/>
    <property type="match status" value="1"/>
</dbReference>
<dbReference type="Proteomes" id="UP001549257">
    <property type="component" value="Unassembled WGS sequence"/>
</dbReference>
<dbReference type="CDD" id="cd00769">
    <property type="entry name" value="PheRS_beta_core"/>
    <property type="match status" value="1"/>
</dbReference>
<dbReference type="SUPFAM" id="SSF54991">
    <property type="entry name" value="Anticodon-binding domain of PheRS"/>
    <property type="match status" value="1"/>
</dbReference>
<dbReference type="InterPro" id="IPR002547">
    <property type="entry name" value="tRNA-bd_dom"/>
</dbReference>
<dbReference type="InterPro" id="IPR041616">
    <property type="entry name" value="PheRS_beta_core"/>
</dbReference>
<proteinExistence type="inferred from homology"/>
<dbReference type="InterPro" id="IPR012340">
    <property type="entry name" value="NA-bd_OB-fold"/>
</dbReference>
<keyword evidence="9 15" id="KW-0067">ATP-binding</keyword>
<dbReference type="Pfam" id="PF01588">
    <property type="entry name" value="tRNA_bind"/>
    <property type="match status" value="1"/>
</dbReference>
<comment type="caution">
    <text evidence="15">Lacks conserved residue(s) required for the propagation of feature annotation.</text>
</comment>
<dbReference type="EC" id="6.1.1.20" evidence="15"/>
<dbReference type="PANTHER" id="PTHR10947">
    <property type="entry name" value="PHENYLALANYL-TRNA SYNTHETASE BETA CHAIN AND LEUCINE-RICH REPEAT-CONTAINING PROTEIN 47"/>
    <property type="match status" value="1"/>
</dbReference>
<dbReference type="SMART" id="SM00896">
    <property type="entry name" value="FDX-ACB"/>
    <property type="match status" value="1"/>
</dbReference>
<evidence type="ECO:0000256" key="16">
    <source>
        <dbReference type="PROSITE-ProRule" id="PRU00209"/>
    </source>
</evidence>
<dbReference type="Gene3D" id="3.30.56.10">
    <property type="match status" value="2"/>
</dbReference>